<organism evidence="1 2">
    <name type="scientific">Candidatus Enterocloster excrementigallinarum</name>
    <dbReference type="NCBI Taxonomy" id="2838558"/>
    <lineage>
        <taxon>Bacteria</taxon>
        <taxon>Bacillati</taxon>
        <taxon>Bacillota</taxon>
        <taxon>Clostridia</taxon>
        <taxon>Lachnospirales</taxon>
        <taxon>Lachnospiraceae</taxon>
        <taxon>Enterocloster</taxon>
    </lineage>
</organism>
<evidence type="ECO:0000313" key="2">
    <source>
        <dbReference type="Proteomes" id="UP000823863"/>
    </source>
</evidence>
<proteinExistence type="predicted"/>
<gene>
    <name evidence="1" type="ORF">H9931_09835</name>
</gene>
<comment type="caution">
    <text evidence="1">The sequence shown here is derived from an EMBL/GenBank/DDBJ whole genome shotgun (WGS) entry which is preliminary data.</text>
</comment>
<name>A0A9D2PVX8_9FIRM</name>
<reference evidence="1" key="2">
    <citation type="submission" date="2021-04" db="EMBL/GenBank/DDBJ databases">
        <authorList>
            <person name="Gilroy R."/>
        </authorList>
    </citation>
    <scope>NUCLEOTIDE SEQUENCE</scope>
    <source>
        <strain evidence="1">CHK198-12963</strain>
    </source>
</reference>
<evidence type="ECO:0000313" key="1">
    <source>
        <dbReference type="EMBL" id="HJC66995.1"/>
    </source>
</evidence>
<reference evidence="1" key="1">
    <citation type="journal article" date="2021" name="PeerJ">
        <title>Extensive microbial diversity within the chicken gut microbiome revealed by metagenomics and culture.</title>
        <authorList>
            <person name="Gilroy R."/>
            <person name="Ravi A."/>
            <person name="Getino M."/>
            <person name="Pursley I."/>
            <person name="Horton D.L."/>
            <person name="Alikhan N.F."/>
            <person name="Baker D."/>
            <person name="Gharbi K."/>
            <person name="Hall N."/>
            <person name="Watson M."/>
            <person name="Adriaenssens E.M."/>
            <person name="Foster-Nyarko E."/>
            <person name="Jarju S."/>
            <person name="Secka A."/>
            <person name="Antonio M."/>
            <person name="Oren A."/>
            <person name="Chaudhuri R.R."/>
            <person name="La Ragione R."/>
            <person name="Hildebrand F."/>
            <person name="Pallen M.J."/>
        </authorList>
    </citation>
    <scope>NUCLEOTIDE SEQUENCE</scope>
    <source>
        <strain evidence="1">CHK198-12963</strain>
    </source>
</reference>
<dbReference type="EMBL" id="DWWB01000055">
    <property type="protein sequence ID" value="HJC66995.1"/>
    <property type="molecule type" value="Genomic_DNA"/>
</dbReference>
<sequence length="95" mass="11431">MEQEERRFLQMQFLFSVWLLRCWKNNPRLRQLGVIVYCCSMNLEDKSLLAFELSEDKAEKVYIPMGDYSLVQTEEITEDIGKRIKENVEKFYGLR</sequence>
<protein>
    <submittedName>
        <fullName evidence="1">Uncharacterized protein</fullName>
    </submittedName>
</protein>
<dbReference type="AlphaFoldDB" id="A0A9D2PVX8"/>
<dbReference type="Proteomes" id="UP000823863">
    <property type="component" value="Unassembled WGS sequence"/>
</dbReference>
<accession>A0A9D2PVX8</accession>